<protein>
    <submittedName>
        <fullName evidence="1">Uncharacterized protein</fullName>
    </submittedName>
</protein>
<sequence length="166" mass="19328">MFTEYEYFKSSKYIRQVVFGNLNPKRQVTYEKFLMDGVLTELLKFVPKESVVFFSNDEIVLDLSCMVSEEERKLASEKVQAVLDAKEKEGINLRQEVFLLRVIPNSDGYIRRFVNKVGYDFKCIDALLMPFVLRAFAGEDVQEEDMVFRYEGRLAKLLEVPAVEVV</sequence>
<dbReference type="OrthoDB" id="2033116at2"/>
<dbReference type="eggNOG" id="ENOG5032XHY">
    <property type="taxonomic scope" value="Bacteria"/>
</dbReference>
<proteinExistence type="predicted"/>
<name>A0A0L6JUU0_9FIRM</name>
<reference evidence="2" key="1">
    <citation type="submission" date="2015-07" db="EMBL/GenBank/DDBJ databases">
        <title>Near-Complete Genome Sequence of the Cellulolytic Bacterium Bacteroides (Pseudobacteroides) cellulosolvens ATCC 35603.</title>
        <authorList>
            <person name="Dassa B."/>
            <person name="Utturkar S.M."/>
            <person name="Klingeman D.M."/>
            <person name="Hurt R.A."/>
            <person name="Keller M."/>
            <person name="Xu J."/>
            <person name="Reddy Y.H.K."/>
            <person name="Borovok I."/>
            <person name="Grinberg I.R."/>
            <person name="Lamed R."/>
            <person name="Zhivin O."/>
            <person name="Bayer E.A."/>
            <person name="Brown S.D."/>
        </authorList>
    </citation>
    <scope>NUCLEOTIDE SEQUENCE [LARGE SCALE GENOMIC DNA]</scope>
    <source>
        <strain evidence="2">DSM 2933</strain>
    </source>
</reference>
<dbReference type="AlphaFoldDB" id="A0A0L6JUU0"/>
<dbReference type="Proteomes" id="UP000036923">
    <property type="component" value="Unassembled WGS sequence"/>
</dbReference>
<comment type="caution">
    <text evidence="1">The sequence shown here is derived from an EMBL/GenBank/DDBJ whole genome shotgun (WGS) entry which is preliminary data.</text>
</comment>
<gene>
    <name evidence="1" type="ORF">Bccel_4867</name>
</gene>
<keyword evidence="2" id="KW-1185">Reference proteome</keyword>
<evidence type="ECO:0000313" key="1">
    <source>
        <dbReference type="EMBL" id="KNY29593.1"/>
    </source>
</evidence>
<accession>A0A0L6JUU0</accession>
<dbReference type="RefSeq" id="WP_050753773.1">
    <property type="nucleotide sequence ID" value="NZ_JQKC01000001.1"/>
</dbReference>
<evidence type="ECO:0000313" key="2">
    <source>
        <dbReference type="Proteomes" id="UP000036923"/>
    </source>
</evidence>
<organism evidence="1 2">
    <name type="scientific">Pseudobacteroides cellulosolvens ATCC 35603 = DSM 2933</name>
    <dbReference type="NCBI Taxonomy" id="398512"/>
    <lineage>
        <taxon>Bacteria</taxon>
        <taxon>Bacillati</taxon>
        <taxon>Bacillota</taxon>
        <taxon>Clostridia</taxon>
        <taxon>Eubacteriales</taxon>
        <taxon>Oscillospiraceae</taxon>
        <taxon>Pseudobacteroides</taxon>
    </lineage>
</organism>
<dbReference type="STRING" id="398512.Bccel_4867"/>
<dbReference type="EMBL" id="LGTC01000001">
    <property type="protein sequence ID" value="KNY29593.1"/>
    <property type="molecule type" value="Genomic_DNA"/>
</dbReference>